<keyword evidence="5" id="KW-0732">Signal</keyword>
<evidence type="ECO:0000256" key="2">
    <source>
        <dbReference type="ARBA" id="ARBA00022723"/>
    </source>
</evidence>
<dbReference type="AlphaFoldDB" id="A0A918XPJ9"/>
<accession>A0A918XPJ9</accession>
<dbReference type="EMBL" id="BMZS01000002">
    <property type="protein sequence ID" value="GHD44697.1"/>
    <property type="molecule type" value="Genomic_DNA"/>
</dbReference>
<keyword evidence="8" id="KW-1185">Reference proteome</keyword>
<sequence length="114" mass="11744">MTTAGHLRRALLAVPAVPVLLLAELSPASGPAAPAGDPVYGEYLSTQCVTCHHSGASEGSIPPIVGLPPSAFVDALLSYKNGERENQVMRNVTSTLGLEEISALAAYFASLSPN</sequence>
<dbReference type="InterPro" id="IPR009056">
    <property type="entry name" value="Cyt_c-like_dom"/>
</dbReference>
<reference evidence="7" key="1">
    <citation type="journal article" date="2014" name="Int. J. Syst. Evol. Microbiol.">
        <title>Complete genome sequence of Corynebacterium casei LMG S-19264T (=DSM 44701T), isolated from a smear-ripened cheese.</title>
        <authorList>
            <consortium name="US DOE Joint Genome Institute (JGI-PGF)"/>
            <person name="Walter F."/>
            <person name="Albersmeier A."/>
            <person name="Kalinowski J."/>
            <person name="Ruckert C."/>
        </authorList>
    </citation>
    <scope>NUCLEOTIDE SEQUENCE</scope>
    <source>
        <strain evidence="7">KCTC 42651</strain>
    </source>
</reference>
<keyword evidence="3 4" id="KW-0408">Iron</keyword>
<feature type="domain" description="Cytochrome c" evidence="6">
    <location>
        <begin position="31"/>
        <end position="112"/>
    </location>
</feature>
<name>A0A918XPJ9_9PROT</name>
<keyword evidence="1 4" id="KW-0349">Heme</keyword>
<proteinExistence type="predicted"/>
<comment type="caution">
    <text evidence="7">The sequence shown here is derived from an EMBL/GenBank/DDBJ whole genome shotgun (WGS) entry which is preliminary data.</text>
</comment>
<gene>
    <name evidence="7" type="ORF">GCM10017083_12410</name>
</gene>
<reference evidence="7" key="2">
    <citation type="submission" date="2020-09" db="EMBL/GenBank/DDBJ databases">
        <authorList>
            <person name="Sun Q."/>
            <person name="Kim S."/>
        </authorList>
    </citation>
    <scope>NUCLEOTIDE SEQUENCE</scope>
    <source>
        <strain evidence="7">KCTC 42651</strain>
    </source>
</reference>
<dbReference type="GO" id="GO:0020037">
    <property type="term" value="F:heme binding"/>
    <property type="evidence" value="ECO:0007669"/>
    <property type="project" value="InterPro"/>
</dbReference>
<keyword evidence="2 4" id="KW-0479">Metal-binding</keyword>
<dbReference type="SUPFAM" id="SSF46626">
    <property type="entry name" value="Cytochrome c"/>
    <property type="match status" value="1"/>
</dbReference>
<feature type="signal peptide" evidence="5">
    <location>
        <begin position="1"/>
        <end position="28"/>
    </location>
</feature>
<dbReference type="Gene3D" id="1.10.760.10">
    <property type="entry name" value="Cytochrome c-like domain"/>
    <property type="match status" value="1"/>
</dbReference>
<feature type="chain" id="PRO_5037157814" description="Cytochrome c domain-containing protein" evidence="5">
    <location>
        <begin position="29"/>
        <end position="114"/>
    </location>
</feature>
<dbReference type="GO" id="GO:0009055">
    <property type="term" value="F:electron transfer activity"/>
    <property type="evidence" value="ECO:0007669"/>
    <property type="project" value="InterPro"/>
</dbReference>
<dbReference type="Proteomes" id="UP000630353">
    <property type="component" value="Unassembled WGS sequence"/>
</dbReference>
<evidence type="ECO:0000313" key="7">
    <source>
        <dbReference type="EMBL" id="GHD44697.1"/>
    </source>
</evidence>
<dbReference type="GO" id="GO:0046872">
    <property type="term" value="F:metal ion binding"/>
    <property type="evidence" value="ECO:0007669"/>
    <property type="project" value="UniProtKB-KW"/>
</dbReference>
<evidence type="ECO:0000256" key="3">
    <source>
        <dbReference type="ARBA" id="ARBA00023004"/>
    </source>
</evidence>
<organism evidence="7 8">
    <name type="scientific">Thalassobaculum fulvum</name>
    <dbReference type="NCBI Taxonomy" id="1633335"/>
    <lineage>
        <taxon>Bacteria</taxon>
        <taxon>Pseudomonadati</taxon>
        <taxon>Pseudomonadota</taxon>
        <taxon>Alphaproteobacteria</taxon>
        <taxon>Rhodospirillales</taxon>
        <taxon>Thalassobaculaceae</taxon>
        <taxon>Thalassobaculum</taxon>
    </lineage>
</organism>
<protein>
    <recommendedName>
        <fullName evidence="6">Cytochrome c domain-containing protein</fullName>
    </recommendedName>
</protein>
<dbReference type="RefSeq" id="WP_189988051.1">
    <property type="nucleotide sequence ID" value="NZ_BMZS01000002.1"/>
</dbReference>
<evidence type="ECO:0000256" key="1">
    <source>
        <dbReference type="ARBA" id="ARBA00022617"/>
    </source>
</evidence>
<dbReference type="InterPro" id="IPR036909">
    <property type="entry name" value="Cyt_c-like_dom_sf"/>
</dbReference>
<evidence type="ECO:0000313" key="8">
    <source>
        <dbReference type="Proteomes" id="UP000630353"/>
    </source>
</evidence>
<evidence type="ECO:0000256" key="4">
    <source>
        <dbReference type="PROSITE-ProRule" id="PRU00433"/>
    </source>
</evidence>
<evidence type="ECO:0000256" key="5">
    <source>
        <dbReference type="SAM" id="SignalP"/>
    </source>
</evidence>
<dbReference type="PROSITE" id="PS51007">
    <property type="entry name" value="CYTC"/>
    <property type="match status" value="1"/>
</dbReference>
<evidence type="ECO:0000259" key="6">
    <source>
        <dbReference type="PROSITE" id="PS51007"/>
    </source>
</evidence>